<evidence type="ECO:0000256" key="1">
    <source>
        <dbReference type="ARBA" id="ARBA00004123"/>
    </source>
</evidence>
<dbReference type="GO" id="GO:0000978">
    <property type="term" value="F:RNA polymerase II cis-regulatory region sequence-specific DNA binding"/>
    <property type="evidence" value="ECO:0007669"/>
    <property type="project" value="TreeGrafter"/>
</dbReference>
<evidence type="ECO:0000256" key="2">
    <source>
        <dbReference type="ARBA" id="ARBA00022491"/>
    </source>
</evidence>
<evidence type="ECO:0000256" key="4">
    <source>
        <dbReference type="ARBA" id="ARBA00023125"/>
    </source>
</evidence>
<organism evidence="14 15">
    <name type="scientific">Pediculus humanus subsp. corporis</name>
    <name type="common">Body louse</name>
    <dbReference type="NCBI Taxonomy" id="121224"/>
    <lineage>
        <taxon>Eukaryota</taxon>
        <taxon>Metazoa</taxon>
        <taxon>Ecdysozoa</taxon>
        <taxon>Arthropoda</taxon>
        <taxon>Hexapoda</taxon>
        <taxon>Insecta</taxon>
        <taxon>Pterygota</taxon>
        <taxon>Neoptera</taxon>
        <taxon>Paraneoptera</taxon>
        <taxon>Psocodea</taxon>
        <taxon>Troctomorpha</taxon>
        <taxon>Phthiraptera</taxon>
        <taxon>Anoplura</taxon>
        <taxon>Pediculidae</taxon>
        <taxon>Pediculus</taxon>
    </lineage>
</organism>
<dbReference type="PANTHER" id="PTHR11969">
    <property type="entry name" value="MAX DIMERIZATION, MAD"/>
    <property type="match status" value="1"/>
</dbReference>
<evidence type="ECO:0000256" key="9">
    <source>
        <dbReference type="ARBA" id="ARBA00070444"/>
    </source>
</evidence>
<dbReference type="PROSITE" id="PS50888">
    <property type="entry name" value="BHLH"/>
    <property type="match status" value="1"/>
</dbReference>
<keyword evidence="15" id="KW-1185">Reference proteome</keyword>
<proteinExistence type="predicted"/>
<dbReference type="Gene3D" id="4.10.280.10">
    <property type="entry name" value="Helix-loop-helix DNA-binding domain"/>
    <property type="match status" value="1"/>
</dbReference>
<dbReference type="PANTHER" id="PTHR11969:SF99">
    <property type="entry name" value="MAX-BINDING PROTEIN MNT"/>
    <property type="match status" value="1"/>
</dbReference>
<dbReference type="EMBL" id="AAZO01007428">
    <property type="status" value="NOT_ANNOTATED_CDS"/>
    <property type="molecule type" value="Genomic_DNA"/>
</dbReference>
<dbReference type="SMART" id="SM00353">
    <property type="entry name" value="HLH"/>
    <property type="match status" value="1"/>
</dbReference>
<reference evidence="14" key="1">
    <citation type="submission" date="2020-05" db="UniProtKB">
        <authorList>
            <consortium name="EnsemblMetazoa"/>
        </authorList>
    </citation>
    <scope>IDENTIFICATION</scope>
    <source>
        <strain evidence="14">USDA</strain>
    </source>
</reference>
<evidence type="ECO:0000256" key="11">
    <source>
        <dbReference type="SAM" id="Coils"/>
    </source>
</evidence>
<evidence type="ECO:0000259" key="13">
    <source>
        <dbReference type="PROSITE" id="PS50888"/>
    </source>
</evidence>
<feature type="compositionally biased region" description="Low complexity" evidence="12">
    <location>
        <begin position="301"/>
        <end position="325"/>
    </location>
</feature>
<protein>
    <recommendedName>
        <fullName evidence="9">Max-binding protein MNT</fullName>
    </recommendedName>
    <alternativeName>
        <fullName evidence="10">Myc antagonist MNT</fullName>
    </alternativeName>
</protein>
<keyword evidence="4" id="KW-0238">DNA-binding</keyword>
<dbReference type="EnsemblMetazoa" id="PHUM607610-RA">
    <property type="protein sequence ID" value="PHUM607610-PA"/>
    <property type="gene ID" value="PHUM607610"/>
</dbReference>
<dbReference type="GO" id="GO:0005634">
    <property type="term" value="C:nucleus"/>
    <property type="evidence" value="ECO:0007669"/>
    <property type="project" value="UniProtKB-SubCell"/>
</dbReference>
<comment type="subunit">
    <text evidence="8">Efficient DNA binding requires dimerization with another bHLH protein. Binds DNA as a homodimer or a heterodimer with MAX.</text>
</comment>
<evidence type="ECO:0000313" key="15">
    <source>
        <dbReference type="Proteomes" id="UP000009046"/>
    </source>
</evidence>
<dbReference type="InterPro" id="IPR036638">
    <property type="entry name" value="HLH_DNA-bd_sf"/>
</dbReference>
<dbReference type="InParanoid" id="A0A1S4N2W6"/>
<evidence type="ECO:0000256" key="6">
    <source>
        <dbReference type="ARBA" id="ARBA00023242"/>
    </source>
</evidence>
<keyword evidence="11" id="KW-0175">Coiled coil</keyword>
<dbReference type="GO" id="GO:0046983">
    <property type="term" value="F:protein dimerization activity"/>
    <property type="evidence" value="ECO:0007669"/>
    <property type="project" value="InterPro"/>
</dbReference>
<dbReference type="GO" id="GO:0000981">
    <property type="term" value="F:DNA-binding transcription factor activity, RNA polymerase II-specific"/>
    <property type="evidence" value="ECO:0007669"/>
    <property type="project" value="TreeGrafter"/>
</dbReference>
<feature type="region of interest" description="Disordered" evidence="12">
    <location>
        <begin position="46"/>
        <end position="100"/>
    </location>
</feature>
<dbReference type="VEuPathDB" id="VectorBase:PHUM607610"/>
<dbReference type="InterPro" id="IPR011598">
    <property type="entry name" value="bHLH_dom"/>
</dbReference>
<comment type="function">
    <text evidence="7">Binds DNA as a heterodimer with MAX and represses transcription. Binds to the canonical E box sequence 5'-CACGTG-3' and, with higher affinity, to 5'-CACGCG-3'.</text>
</comment>
<keyword evidence="2" id="KW-0678">Repressor</keyword>
<name>A0A1S4N2W6_PEDHC</name>
<dbReference type="Pfam" id="PF00010">
    <property type="entry name" value="HLH"/>
    <property type="match status" value="1"/>
</dbReference>
<evidence type="ECO:0000256" key="7">
    <source>
        <dbReference type="ARBA" id="ARBA00057176"/>
    </source>
</evidence>
<feature type="domain" description="BHLH" evidence="13">
    <location>
        <begin position="103"/>
        <end position="155"/>
    </location>
</feature>
<feature type="compositionally biased region" description="Basic and acidic residues" evidence="12">
    <location>
        <begin position="71"/>
        <end position="95"/>
    </location>
</feature>
<dbReference type="AlphaFoldDB" id="A0A1S4N2W6"/>
<keyword evidence="6" id="KW-0539">Nucleus</keyword>
<dbReference type="CDD" id="cd11402">
    <property type="entry name" value="bHLHzip_Mnt"/>
    <property type="match status" value="1"/>
</dbReference>
<feature type="coiled-coil region" evidence="11">
    <location>
        <begin position="152"/>
        <end position="186"/>
    </location>
</feature>
<accession>A0A1S4N2W6</accession>
<sequence>MGVVAVEISQDSGVVGKYWRSPPKKKWIRHYLSEYSTVVIKQEGGGGGGGIVPFHQPSPTEKPRNNNGPVVREKDADDHHSYHRDSSREQDDIHDLRRRFGSGTREVHNKLEKNRRAHLKECFELVKKQLPASQEDKKASNLNILHSALRFIQTLRRKEREYEHEMERLAREKIALQQRFATLKKELSAQWDHIDFNTLVPDVMVVDSVHRIHSNAISEQDDVMIASDTEALQRRGLMYSSTSSQSSTAASASPLLPLSLPAINSDERHSPRNNNSSPKNIASREDVPKLISIPNRRESPKQSTTTTTSPHSKSTSSSISSQTTSGHLQLPVSTPILSTPPGHLAATIVSPTIQLVTSSGIRMLPNDQSLALSLSHPNSVASSGVALVHKPNNGESSTEALGLIQTNGIRGKSHPIGLAIQNGALAPGLTAKNGTIYKQQTQVSEGTSLLPSHLTSAGITHVVAPIPGSHGTLVTPVPVTVVSQGSQVAHILTASPQLGNKMVTPLSLKPVSSMPMMSQYIVKPGAAMVVVSQPSTVPHSTV</sequence>
<evidence type="ECO:0000256" key="10">
    <source>
        <dbReference type="ARBA" id="ARBA00083368"/>
    </source>
</evidence>
<evidence type="ECO:0000256" key="5">
    <source>
        <dbReference type="ARBA" id="ARBA00023163"/>
    </source>
</evidence>
<dbReference type="FunFam" id="4.10.280.10:FF:000034">
    <property type="entry name" value="MAX network transcriptional repressor"/>
    <property type="match status" value="1"/>
</dbReference>
<keyword evidence="5" id="KW-0804">Transcription</keyword>
<feature type="region of interest" description="Disordered" evidence="12">
    <location>
        <begin position="261"/>
        <end position="336"/>
    </location>
</feature>
<dbReference type="SUPFAM" id="SSF47459">
    <property type="entry name" value="HLH, helix-loop-helix DNA-binding domain"/>
    <property type="match status" value="1"/>
</dbReference>
<comment type="subcellular location">
    <subcellularLocation>
        <location evidence="1">Nucleus</location>
    </subcellularLocation>
</comment>
<dbReference type="Proteomes" id="UP000009046">
    <property type="component" value="Unassembled WGS sequence"/>
</dbReference>
<keyword evidence="3" id="KW-0805">Transcription regulation</keyword>
<evidence type="ECO:0000256" key="12">
    <source>
        <dbReference type="SAM" id="MobiDB-lite"/>
    </source>
</evidence>
<evidence type="ECO:0000256" key="8">
    <source>
        <dbReference type="ARBA" id="ARBA00062701"/>
    </source>
</evidence>
<evidence type="ECO:0000256" key="3">
    <source>
        <dbReference type="ARBA" id="ARBA00023015"/>
    </source>
</evidence>
<evidence type="ECO:0000313" key="14">
    <source>
        <dbReference type="EnsemblMetazoa" id="PHUM607610-PA"/>
    </source>
</evidence>